<evidence type="ECO:0000313" key="1">
    <source>
        <dbReference type="EMBL" id="CAK0839150.1"/>
    </source>
</evidence>
<accession>A0ABN9T2E7</accession>
<dbReference type="EMBL" id="CAUYUJ010014273">
    <property type="protein sequence ID" value="CAK0839150.1"/>
    <property type="molecule type" value="Genomic_DNA"/>
</dbReference>
<name>A0ABN9T2E7_9DINO</name>
<dbReference type="Proteomes" id="UP001189429">
    <property type="component" value="Unassembled WGS sequence"/>
</dbReference>
<dbReference type="SUPFAM" id="SSF53474">
    <property type="entry name" value="alpha/beta-Hydrolases"/>
    <property type="match status" value="1"/>
</dbReference>
<sequence>MTASRGAHHRSNRLLLVAACVIGRSLNHRRGCAVLPGPSPWSSWETRDGLRVDSRRPEWHGRLARRAALAGGSGDEHERAEFLVAHEARHGRWAYEGLAQAMCNRGHAVHFLSLPRLGDDARADEAALAGALEAVRGLHGAGQHLVVLGHGLSATSLCRCLAAAADPAALCAAAVLAAPWPLRAGVERQALAAAAAAASDEGLCRRLMFSPGAAGEDVGDTEQSAEDVAFCVSGLRLSEPLADEAPASAAAAPALERCLAAGSALSDRILVVGGGADALVPQEALDEIADAFLAGDPIVMEGCGHTGRGRGLFLDSRSSKDAAGVVLDWTRLLFSCGYLA</sequence>
<organism evidence="1 2">
    <name type="scientific">Prorocentrum cordatum</name>
    <dbReference type="NCBI Taxonomy" id="2364126"/>
    <lineage>
        <taxon>Eukaryota</taxon>
        <taxon>Sar</taxon>
        <taxon>Alveolata</taxon>
        <taxon>Dinophyceae</taxon>
        <taxon>Prorocentrales</taxon>
        <taxon>Prorocentraceae</taxon>
        <taxon>Prorocentrum</taxon>
    </lineage>
</organism>
<keyword evidence="2" id="KW-1185">Reference proteome</keyword>
<evidence type="ECO:0000313" key="2">
    <source>
        <dbReference type="Proteomes" id="UP001189429"/>
    </source>
</evidence>
<proteinExistence type="predicted"/>
<reference evidence="1" key="1">
    <citation type="submission" date="2023-10" db="EMBL/GenBank/DDBJ databases">
        <authorList>
            <person name="Chen Y."/>
            <person name="Shah S."/>
            <person name="Dougan E. K."/>
            <person name="Thang M."/>
            <person name="Chan C."/>
        </authorList>
    </citation>
    <scope>NUCLEOTIDE SEQUENCE [LARGE SCALE GENOMIC DNA]</scope>
</reference>
<evidence type="ECO:0008006" key="3">
    <source>
        <dbReference type="Google" id="ProtNLM"/>
    </source>
</evidence>
<dbReference type="Gene3D" id="3.40.50.1820">
    <property type="entry name" value="alpha/beta hydrolase"/>
    <property type="match status" value="1"/>
</dbReference>
<protein>
    <recommendedName>
        <fullName evidence="3">AB hydrolase-1 domain-containing protein</fullName>
    </recommendedName>
</protein>
<dbReference type="InterPro" id="IPR029058">
    <property type="entry name" value="AB_hydrolase_fold"/>
</dbReference>
<comment type="caution">
    <text evidence="1">The sequence shown here is derived from an EMBL/GenBank/DDBJ whole genome shotgun (WGS) entry which is preliminary data.</text>
</comment>
<gene>
    <name evidence="1" type="ORF">PCOR1329_LOCUS34906</name>
</gene>